<dbReference type="Proteomes" id="UP000034531">
    <property type="component" value="Unassembled WGS sequence"/>
</dbReference>
<evidence type="ECO:0000313" key="3">
    <source>
        <dbReference type="Proteomes" id="UP000034531"/>
    </source>
</evidence>
<comment type="caution">
    <text evidence="2">The sequence shown here is derived from an EMBL/GenBank/DDBJ whole genome shotgun (WGS) entry which is preliminary data.</text>
</comment>
<reference evidence="2 3" key="1">
    <citation type="journal article" date="2015" name="Nature">
        <title>rRNA introns, odd ribosomes, and small enigmatic genomes across a large radiation of phyla.</title>
        <authorList>
            <person name="Brown C.T."/>
            <person name="Hug L.A."/>
            <person name="Thomas B.C."/>
            <person name="Sharon I."/>
            <person name="Castelle C.J."/>
            <person name="Singh A."/>
            <person name="Wilkins M.J."/>
            <person name="Williams K.H."/>
            <person name="Banfield J.F."/>
        </authorList>
    </citation>
    <scope>NUCLEOTIDE SEQUENCE [LARGE SCALE GENOMIC DNA]</scope>
</reference>
<dbReference type="AlphaFoldDB" id="A0A0G0TQQ7"/>
<proteinExistence type="predicted"/>
<feature type="compositionally biased region" description="Basic and acidic residues" evidence="1">
    <location>
        <begin position="60"/>
        <end position="69"/>
    </location>
</feature>
<dbReference type="PATRIC" id="fig|1618405.3.peg.839"/>
<gene>
    <name evidence="2" type="ORF">UT84_C0029G0008</name>
</gene>
<feature type="region of interest" description="Disordered" evidence="1">
    <location>
        <begin position="1"/>
        <end position="20"/>
    </location>
</feature>
<name>A0A0G0TQQ7_9BACT</name>
<feature type="region of interest" description="Disordered" evidence="1">
    <location>
        <begin position="45"/>
        <end position="69"/>
    </location>
</feature>
<evidence type="ECO:0000256" key="1">
    <source>
        <dbReference type="SAM" id="MobiDB-lite"/>
    </source>
</evidence>
<protein>
    <submittedName>
        <fullName evidence="2">Uncharacterized protein</fullName>
    </submittedName>
</protein>
<organism evidence="2 3">
    <name type="scientific">Candidatus Curtissbacteria bacterium GW2011_GWA1_40_16</name>
    <dbReference type="NCBI Taxonomy" id="1618405"/>
    <lineage>
        <taxon>Bacteria</taxon>
        <taxon>Candidatus Curtissiibacteriota</taxon>
    </lineage>
</organism>
<accession>A0A0G0TQQ7</accession>
<evidence type="ECO:0000313" key="2">
    <source>
        <dbReference type="EMBL" id="KKR49390.1"/>
    </source>
</evidence>
<sequence>MRAERLLALPETPTEQRARRRAMRRITPGVMESIKRDVLKRLGPLDREAQRTRGLPKRSGRFDRIKLVK</sequence>
<dbReference type="EMBL" id="LBYI01000029">
    <property type="protein sequence ID" value="KKR49390.1"/>
    <property type="molecule type" value="Genomic_DNA"/>
</dbReference>